<comment type="caution">
    <text evidence="1">The sequence shown here is derived from an EMBL/GenBank/DDBJ whole genome shotgun (WGS) entry which is preliminary data.</text>
</comment>
<protein>
    <submittedName>
        <fullName evidence="1">Uncharacterized protein</fullName>
    </submittedName>
</protein>
<organism evidence="1 2">
    <name type="scientific">Characodon lateralis</name>
    <dbReference type="NCBI Taxonomy" id="208331"/>
    <lineage>
        <taxon>Eukaryota</taxon>
        <taxon>Metazoa</taxon>
        <taxon>Chordata</taxon>
        <taxon>Craniata</taxon>
        <taxon>Vertebrata</taxon>
        <taxon>Euteleostomi</taxon>
        <taxon>Actinopterygii</taxon>
        <taxon>Neopterygii</taxon>
        <taxon>Teleostei</taxon>
        <taxon>Neoteleostei</taxon>
        <taxon>Acanthomorphata</taxon>
        <taxon>Ovalentaria</taxon>
        <taxon>Atherinomorphae</taxon>
        <taxon>Cyprinodontiformes</taxon>
        <taxon>Goodeidae</taxon>
        <taxon>Characodon</taxon>
    </lineage>
</organism>
<evidence type="ECO:0000313" key="2">
    <source>
        <dbReference type="Proteomes" id="UP001352852"/>
    </source>
</evidence>
<dbReference type="Proteomes" id="UP001352852">
    <property type="component" value="Unassembled WGS sequence"/>
</dbReference>
<accession>A0ABU7D8Y6</accession>
<name>A0ABU7D8Y6_9TELE</name>
<dbReference type="EMBL" id="JAHUTJ010018329">
    <property type="protein sequence ID" value="MED6271459.1"/>
    <property type="molecule type" value="Genomic_DNA"/>
</dbReference>
<evidence type="ECO:0000313" key="1">
    <source>
        <dbReference type="EMBL" id="MED6271459.1"/>
    </source>
</evidence>
<proteinExistence type="predicted"/>
<keyword evidence="2" id="KW-1185">Reference proteome</keyword>
<sequence>MELPVRSGSVPGSSLKWDEDIGPLAVSSFQWQSHPLDEAPFGRFYSGPPFFSSIHCRHWQREDTQTKRLVRANVDADVLSDKLLYRTEIPTGPFHMHELI</sequence>
<gene>
    <name evidence="1" type="ORF">CHARACLAT_020491</name>
</gene>
<reference evidence="1 2" key="1">
    <citation type="submission" date="2021-06" db="EMBL/GenBank/DDBJ databases">
        <authorList>
            <person name="Palmer J.M."/>
        </authorList>
    </citation>
    <scope>NUCLEOTIDE SEQUENCE [LARGE SCALE GENOMIC DNA]</scope>
    <source>
        <strain evidence="1 2">CL_MEX2019</strain>
        <tissue evidence="1">Muscle</tissue>
    </source>
</reference>